<keyword evidence="1" id="KW-1133">Transmembrane helix</keyword>
<keyword evidence="1" id="KW-0812">Transmembrane</keyword>
<dbReference type="RefSeq" id="WP_102167213.1">
    <property type="nucleotide sequence ID" value="NZ_CP136964.1"/>
</dbReference>
<feature type="transmembrane region" description="Helical" evidence="1">
    <location>
        <begin position="66"/>
        <end position="84"/>
    </location>
</feature>
<proteinExistence type="predicted"/>
<accession>A0AAF0YIN0</accession>
<protein>
    <submittedName>
        <fullName evidence="2">Uncharacterized protein</fullName>
    </submittedName>
</protein>
<organism evidence="2 3">
    <name type="scientific">Nosocomiicoccus massiliensis</name>
    <dbReference type="NCBI Taxonomy" id="1232430"/>
    <lineage>
        <taxon>Bacteria</taxon>
        <taxon>Bacillati</taxon>
        <taxon>Bacillota</taxon>
        <taxon>Bacilli</taxon>
        <taxon>Bacillales</taxon>
        <taxon>Staphylococcaceae</taxon>
        <taxon>Nosocomiicoccus</taxon>
    </lineage>
</organism>
<evidence type="ECO:0000313" key="2">
    <source>
        <dbReference type="EMBL" id="WOS96120.1"/>
    </source>
</evidence>
<dbReference type="Proteomes" id="UP000243626">
    <property type="component" value="Chromosome"/>
</dbReference>
<sequence>MKFFEALRWPNDHMDLRYETDKYTNLPVVTRVYDTDRANDADVGFVTREFASRIKQAQDQIESNRIMMLVLYIAAVLLPALVLTVVKGTILPAGFAIVYAFVVIFVVEMFNQVTINRMLKEVDDGAGKSGRRK</sequence>
<gene>
    <name evidence="2" type="ORF">CJ229_008555</name>
</gene>
<reference evidence="3" key="1">
    <citation type="submission" date="2017-09" db="EMBL/GenBank/DDBJ databases">
        <title>Bacterial strain isolated from the female urinary microbiota.</title>
        <authorList>
            <person name="Thomas-White K."/>
            <person name="Kumar N."/>
            <person name="Forster S."/>
            <person name="Putonti C."/>
            <person name="Lawley T."/>
            <person name="Wolfe A.J."/>
        </authorList>
    </citation>
    <scope>NUCLEOTIDE SEQUENCE [LARGE SCALE GENOMIC DNA]</scope>
    <source>
        <strain evidence="3">UMB0959</strain>
    </source>
</reference>
<evidence type="ECO:0000313" key="3">
    <source>
        <dbReference type="Proteomes" id="UP000243626"/>
    </source>
</evidence>
<dbReference type="AlphaFoldDB" id="A0AAF0YIN0"/>
<dbReference type="EMBL" id="CP136964">
    <property type="protein sequence ID" value="WOS96120.1"/>
    <property type="molecule type" value="Genomic_DNA"/>
</dbReference>
<keyword evidence="3" id="KW-1185">Reference proteome</keyword>
<keyword evidence="1" id="KW-0472">Membrane</keyword>
<name>A0AAF0YIN0_9STAP</name>
<feature type="transmembrane region" description="Helical" evidence="1">
    <location>
        <begin position="90"/>
        <end position="110"/>
    </location>
</feature>
<evidence type="ECO:0000256" key="1">
    <source>
        <dbReference type="SAM" id="Phobius"/>
    </source>
</evidence>
<reference evidence="2 3" key="2">
    <citation type="submission" date="2023-10" db="EMBL/GenBank/DDBJ databases">
        <authorList>
            <person name="Choi B."/>
        </authorList>
    </citation>
    <scope>NUCLEOTIDE SEQUENCE [LARGE SCALE GENOMIC DNA]</scope>
    <source>
        <strain evidence="2 3">UMB0959</strain>
    </source>
</reference>
<dbReference type="KEGG" id="nmy:CJ229_008555"/>